<evidence type="ECO:0000256" key="1">
    <source>
        <dbReference type="SAM" id="Phobius"/>
    </source>
</evidence>
<feature type="transmembrane region" description="Helical" evidence="1">
    <location>
        <begin position="182"/>
        <end position="205"/>
    </location>
</feature>
<name>A0A550C8Z7_9AGAR</name>
<keyword evidence="1" id="KW-0472">Membrane</keyword>
<dbReference type="EMBL" id="VDMD01000017">
    <property type="protein sequence ID" value="TRM61277.1"/>
    <property type="molecule type" value="Genomic_DNA"/>
</dbReference>
<feature type="transmembrane region" description="Helical" evidence="1">
    <location>
        <begin position="146"/>
        <end position="167"/>
    </location>
</feature>
<feature type="transmembrane region" description="Helical" evidence="1">
    <location>
        <begin position="66"/>
        <end position="86"/>
    </location>
</feature>
<dbReference type="OrthoDB" id="3174341at2759"/>
<proteinExistence type="predicted"/>
<keyword evidence="1" id="KW-1133">Transmembrane helix</keyword>
<keyword evidence="1" id="KW-0812">Transmembrane</keyword>
<protein>
    <submittedName>
        <fullName evidence="2">Uncharacterized protein</fullName>
    </submittedName>
</protein>
<dbReference type="AlphaFoldDB" id="A0A550C8Z7"/>
<comment type="caution">
    <text evidence="2">The sequence shown here is derived from an EMBL/GenBank/DDBJ whole genome shotgun (WGS) entry which is preliminary data.</text>
</comment>
<reference evidence="2 3" key="1">
    <citation type="journal article" date="2019" name="New Phytol.">
        <title>Comparative genomics reveals unique wood-decay strategies and fruiting body development in the Schizophyllaceae.</title>
        <authorList>
            <person name="Almasi E."/>
            <person name="Sahu N."/>
            <person name="Krizsan K."/>
            <person name="Balint B."/>
            <person name="Kovacs G.M."/>
            <person name="Kiss B."/>
            <person name="Cseklye J."/>
            <person name="Drula E."/>
            <person name="Henrissat B."/>
            <person name="Nagy I."/>
            <person name="Chovatia M."/>
            <person name="Adam C."/>
            <person name="LaButti K."/>
            <person name="Lipzen A."/>
            <person name="Riley R."/>
            <person name="Grigoriev I.V."/>
            <person name="Nagy L.G."/>
        </authorList>
    </citation>
    <scope>NUCLEOTIDE SEQUENCE [LARGE SCALE GENOMIC DNA]</scope>
    <source>
        <strain evidence="2 3">NL-1724</strain>
    </source>
</reference>
<feature type="transmembrane region" description="Helical" evidence="1">
    <location>
        <begin position="225"/>
        <end position="244"/>
    </location>
</feature>
<accession>A0A550C8Z7</accession>
<organism evidence="2 3">
    <name type="scientific">Schizophyllum amplum</name>
    <dbReference type="NCBI Taxonomy" id="97359"/>
    <lineage>
        <taxon>Eukaryota</taxon>
        <taxon>Fungi</taxon>
        <taxon>Dikarya</taxon>
        <taxon>Basidiomycota</taxon>
        <taxon>Agaricomycotina</taxon>
        <taxon>Agaricomycetes</taxon>
        <taxon>Agaricomycetidae</taxon>
        <taxon>Agaricales</taxon>
        <taxon>Schizophyllaceae</taxon>
        <taxon>Schizophyllum</taxon>
    </lineage>
</organism>
<sequence length="336" mass="36776">MSARGQYTLYTSAYLGTSMSVSGSDVTDLKTIAITAGVDVVLYGVQVALFAAAASALAKQNHTPQVVQAPLVILFLSSTMGLIAFLDFSQIRTSQYGSHALNTQDKLHILTSVLTVTDRVNYLLSDLVVVWRAWVIWPGHRIARGALVLCFLCSILGVCLEVLPVFANPEGYDIRGTRSPTLMLATPLIATNLISTGLIAARIWYYRRHIKKSLGRQNKGRVEKILLLLVESGIVYLGLWILLYAKFVPSRGSSMYTHLYSDDIWYGVMISTFHNIAAIYPTFVFLVVAAERSTAEAMIGSAQLSRSIRFASFGDARSDAGDSLTTFNSSEDISLN</sequence>
<gene>
    <name evidence="2" type="ORF">BD626DRAFT_460014</name>
</gene>
<keyword evidence="3" id="KW-1185">Reference proteome</keyword>
<feature type="transmembrane region" description="Helical" evidence="1">
    <location>
        <begin position="264"/>
        <end position="289"/>
    </location>
</feature>
<dbReference type="Proteomes" id="UP000320762">
    <property type="component" value="Unassembled WGS sequence"/>
</dbReference>
<feature type="transmembrane region" description="Helical" evidence="1">
    <location>
        <begin position="32"/>
        <end position="54"/>
    </location>
</feature>
<evidence type="ECO:0000313" key="2">
    <source>
        <dbReference type="EMBL" id="TRM61277.1"/>
    </source>
</evidence>
<evidence type="ECO:0000313" key="3">
    <source>
        <dbReference type="Proteomes" id="UP000320762"/>
    </source>
</evidence>